<comment type="caution">
    <text evidence="4">The sequence shown here is derived from an EMBL/GenBank/DDBJ whole genome shotgun (WGS) entry which is preliminary data.</text>
</comment>
<sequence length="719" mass="79669">MPPFASTGGPPPSIKPIILALLIAFTLLLFTARADNDVYYTVSLPFSNSEAPVVNSGEREKKKRKDKKGSAQERPESLDVMFENGGSLVLYNADSAYCEKSDLDDFFTTKDGGVTPVVASTEQELIQQALQWFVHNLTQSAYSHYAPDDPALAETMALVRQLESLLVPYGGYSEGGEDYITHGQENPEYVRELARLASDMMWTHGFVEEPPKLRRESAVELVGMGVIIFATALGAMVLRSQRRGTSAKMQKALKVAVIKKLKRQPPAVSTRTPSSLQEEPEAERPQPSAATTSTSRHGSGHGPSSASSSHQNNQHHPRDKPSRGSNSNNNKVRRQLLVELSREVETPPAQKITIQSAIAASQALQNRPTIVPKKSRRSTKNRSRVRAQASKSTTQSELESTPVQPAREPLPAEGSEQPPTPSEDRLIDPFAYTDLSDPETSRPIPIDPTTTEDDEEEEEEEEEDTDNDAQPIGEGNRDDWRYTHPILCEWLEKSEFNHNSEVDRLLELKRAEELRGAAEHIEPPPRDIGGFTSVLGERPASSTTRFRTDIMPRSDKRRILMGARKVVGGMAFIHEMPAPPMPPITPAIAQLLASRRHPGPAMLEQPRQARRQPDSIPPPGPWINGRSGGVAKPASSSERNRRCKAYPKASAEPSCSTSERPQPRSPRSRAQGAVPRKRDVKRVSMFRLLTPNTALDPRRISPRSNRVTPCASYRRLIFY</sequence>
<feature type="compositionally biased region" description="Low complexity" evidence="1">
    <location>
        <begin position="288"/>
        <end position="310"/>
    </location>
</feature>
<evidence type="ECO:0000256" key="3">
    <source>
        <dbReference type="SAM" id="SignalP"/>
    </source>
</evidence>
<name>A0A7J6M8T2_PEROL</name>
<dbReference type="Proteomes" id="UP000570595">
    <property type="component" value="Unassembled WGS sequence"/>
</dbReference>
<feature type="compositionally biased region" description="Basic and acidic residues" evidence="1">
    <location>
        <begin position="68"/>
        <end position="77"/>
    </location>
</feature>
<feature type="region of interest" description="Disordered" evidence="1">
    <location>
        <begin position="521"/>
        <end position="543"/>
    </location>
</feature>
<dbReference type="AlphaFoldDB" id="A0A7J6M8T2"/>
<evidence type="ECO:0008006" key="6">
    <source>
        <dbReference type="Google" id="ProtNLM"/>
    </source>
</evidence>
<accession>A0A7J6M8T2</accession>
<dbReference type="OrthoDB" id="10389761at2759"/>
<keyword evidence="2" id="KW-1133">Transmembrane helix</keyword>
<feature type="transmembrane region" description="Helical" evidence="2">
    <location>
        <begin position="221"/>
        <end position="238"/>
    </location>
</feature>
<protein>
    <recommendedName>
        <fullName evidence="6">Transmembrane protein</fullName>
    </recommendedName>
</protein>
<feature type="region of interest" description="Disordered" evidence="1">
    <location>
        <begin position="602"/>
        <end position="681"/>
    </location>
</feature>
<keyword evidence="2" id="KW-0812">Transmembrane</keyword>
<feature type="region of interest" description="Disordered" evidence="1">
    <location>
        <begin position="51"/>
        <end position="77"/>
    </location>
</feature>
<evidence type="ECO:0000313" key="5">
    <source>
        <dbReference type="Proteomes" id="UP000570595"/>
    </source>
</evidence>
<feature type="compositionally biased region" description="Acidic residues" evidence="1">
    <location>
        <begin position="450"/>
        <end position="467"/>
    </location>
</feature>
<feature type="region of interest" description="Disordered" evidence="1">
    <location>
        <begin position="262"/>
        <end position="330"/>
    </location>
</feature>
<feature type="compositionally biased region" description="Polar residues" evidence="1">
    <location>
        <begin position="389"/>
        <end position="403"/>
    </location>
</feature>
<proteinExistence type="predicted"/>
<gene>
    <name evidence="4" type="ORF">FOZ61_007510</name>
</gene>
<feature type="compositionally biased region" description="Polar residues" evidence="1">
    <location>
        <begin position="267"/>
        <end position="277"/>
    </location>
</feature>
<organism evidence="4 5">
    <name type="scientific">Perkinsus olseni</name>
    <name type="common">Perkinsus atlanticus</name>
    <dbReference type="NCBI Taxonomy" id="32597"/>
    <lineage>
        <taxon>Eukaryota</taxon>
        <taxon>Sar</taxon>
        <taxon>Alveolata</taxon>
        <taxon>Perkinsozoa</taxon>
        <taxon>Perkinsea</taxon>
        <taxon>Perkinsida</taxon>
        <taxon>Perkinsidae</taxon>
        <taxon>Perkinsus</taxon>
    </lineage>
</organism>
<evidence type="ECO:0000256" key="1">
    <source>
        <dbReference type="SAM" id="MobiDB-lite"/>
    </source>
</evidence>
<reference evidence="4 5" key="1">
    <citation type="submission" date="2020-04" db="EMBL/GenBank/DDBJ databases">
        <title>Perkinsus olseni comparative genomics.</title>
        <authorList>
            <person name="Bogema D.R."/>
        </authorList>
    </citation>
    <scope>NUCLEOTIDE SEQUENCE [LARGE SCALE GENOMIC DNA]</scope>
    <source>
        <strain evidence="4">ATCC PRA-179</strain>
    </source>
</reference>
<feature type="signal peptide" evidence="3">
    <location>
        <begin position="1"/>
        <end position="34"/>
    </location>
</feature>
<feature type="compositionally biased region" description="Basic residues" evidence="1">
    <location>
        <begin position="373"/>
        <end position="385"/>
    </location>
</feature>
<feature type="region of interest" description="Disordered" evidence="1">
    <location>
        <begin position="364"/>
        <end position="479"/>
    </location>
</feature>
<keyword evidence="3" id="KW-0732">Signal</keyword>
<dbReference type="EMBL" id="JABAHT010000046">
    <property type="protein sequence ID" value="KAF4667905.1"/>
    <property type="molecule type" value="Genomic_DNA"/>
</dbReference>
<evidence type="ECO:0000256" key="2">
    <source>
        <dbReference type="SAM" id="Phobius"/>
    </source>
</evidence>
<feature type="chain" id="PRO_5029893106" description="Transmembrane protein" evidence="3">
    <location>
        <begin position="35"/>
        <end position="719"/>
    </location>
</feature>
<keyword evidence="2" id="KW-0472">Membrane</keyword>
<evidence type="ECO:0000313" key="4">
    <source>
        <dbReference type="EMBL" id="KAF4667905.1"/>
    </source>
</evidence>